<name>A0ABY3SCD9_9ENTR</name>
<dbReference type="PANTHER" id="PTHR43537">
    <property type="entry name" value="TRANSCRIPTIONAL REGULATOR, GNTR FAMILY"/>
    <property type="match status" value="1"/>
</dbReference>
<reference evidence="5 6" key="1">
    <citation type="journal article" date="2022" name="Int. J. Syst. Evol. Microbiol.">
        <title>Pseudocitrobacter corydidari sp. nov., isolated from the Asian emerald cockroach Corydidarum magnifica.</title>
        <authorList>
            <person name="Guzman J."/>
            <person name="Poehlein A."/>
            <person name="Glaeser S.P."/>
            <person name="Schwengers O."/>
            <person name="Blom J."/>
            <person name="Hollensteiner J."/>
            <person name="Kampfer P."/>
            <person name="Vilcinskas A."/>
        </authorList>
    </citation>
    <scope>NUCLEOTIDE SEQUENCE [LARGE SCALE GENOMIC DNA]</scope>
    <source>
        <strain evidence="5">G163CM</strain>
    </source>
</reference>
<keyword evidence="2" id="KW-0238">DNA-binding</keyword>
<evidence type="ECO:0000256" key="1">
    <source>
        <dbReference type="ARBA" id="ARBA00023015"/>
    </source>
</evidence>
<dbReference type="CDD" id="cd07377">
    <property type="entry name" value="WHTH_GntR"/>
    <property type="match status" value="1"/>
</dbReference>
<feature type="domain" description="HTH gntR-type" evidence="4">
    <location>
        <begin position="12"/>
        <end position="79"/>
    </location>
</feature>
<gene>
    <name evidence="5" type="ORF">G163CM_40720</name>
</gene>
<evidence type="ECO:0000259" key="4">
    <source>
        <dbReference type="PROSITE" id="PS50949"/>
    </source>
</evidence>
<dbReference type="SMART" id="SM00895">
    <property type="entry name" value="FCD"/>
    <property type="match status" value="1"/>
</dbReference>
<dbReference type="EMBL" id="CP087880">
    <property type="protein sequence ID" value="UGS43300.1"/>
    <property type="molecule type" value="Genomic_DNA"/>
</dbReference>
<keyword evidence="1" id="KW-0805">Transcription regulation</keyword>
<dbReference type="InterPro" id="IPR008920">
    <property type="entry name" value="TF_FadR/GntR_C"/>
</dbReference>
<evidence type="ECO:0000313" key="6">
    <source>
        <dbReference type="Proteomes" id="UP001199659"/>
    </source>
</evidence>
<dbReference type="SUPFAM" id="SSF46785">
    <property type="entry name" value="Winged helix' DNA-binding domain"/>
    <property type="match status" value="1"/>
</dbReference>
<dbReference type="SUPFAM" id="SSF48008">
    <property type="entry name" value="GntR ligand-binding domain-like"/>
    <property type="match status" value="1"/>
</dbReference>
<dbReference type="Pfam" id="PF07729">
    <property type="entry name" value="FCD"/>
    <property type="match status" value="1"/>
</dbReference>
<evidence type="ECO:0000256" key="3">
    <source>
        <dbReference type="ARBA" id="ARBA00023163"/>
    </source>
</evidence>
<dbReference type="InterPro" id="IPR011711">
    <property type="entry name" value="GntR_C"/>
</dbReference>
<keyword evidence="6" id="KW-1185">Reference proteome</keyword>
<dbReference type="InterPro" id="IPR036390">
    <property type="entry name" value="WH_DNA-bd_sf"/>
</dbReference>
<dbReference type="PROSITE" id="PS50949">
    <property type="entry name" value="HTH_GNTR"/>
    <property type="match status" value="1"/>
</dbReference>
<protein>
    <recommendedName>
        <fullName evidence="4">HTH gntR-type domain-containing protein</fullName>
    </recommendedName>
</protein>
<organism evidence="5 6">
    <name type="scientific">Pseudocitrobacter corydidari</name>
    <dbReference type="NCBI Taxonomy" id="2891570"/>
    <lineage>
        <taxon>Bacteria</taxon>
        <taxon>Pseudomonadati</taxon>
        <taxon>Pseudomonadota</taxon>
        <taxon>Gammaproteobacteria</taxon>
        <taxon>Enterobacterales</taxon>
        <taxon>Enterobacteriaceae</taxon>
        <taxon>Pseudocitrobacter</taxon>
    </lineage>
</organism>
<dbReference type="Gene3D" id="1.20.120.530">
    <property type="entry name" value="GntR ligand-binding domain-like"/>
    <property type="match status" value="1"/>
</dbReference>
<dbReference type="Pfam" id="PF00392">
    <property type="entry name" value="GntR"/>
    <property type="match status" value="1"/>
</dbReference>
<evidence type="ECO:0000313" key="5">
    <source>
        <dbReference type="EMBL" id="UGS43300.1"/>
    </source>
</evidence>
<sequence>MPKPKLGKIKLLSAKEQVAAVLRKAILSRDLVEGQEITLEGIAKMVGVSSMPVREAFQILAADGLIKVRPNKGAVVLGINAQTIREHYEIRALLESEAVAKASRPGTDISQIARIHHAAEKALAENNSAEYSDLNQAFHMEIWNVAGNEKMKMLLCNMWNGLSMGHKVTEEEYAVISIQEHKGILQALEAHDEVLARQRMREHIIRSMENMLTRYVVDPHAE</sequence>
<dbReference type="InterPro" id="IPR036388">
    <property type="entry name" value="WH-like_DNA-bd_sf"/>
</dbReference>
<dbReference type="RefSeq" id="WP_231826088.1">
    <property type="nucleotide sequence ID" value="NZ_CP087880.1"/>
</dbReference>
<dbReference type="InterPro" id="IPR000524">
    <property type="entry name" value="Tscrpt_reg_HTH_GntR"/>
</dbReference>
<dbReference type="Proteomes" id="UP001199659">
    <property type="component" value="Chromosome"/>
</dbReference>
<dbReference type="PANTHER" id="PTHR43537:SF45">
    <property type="entry name" value="GNTR FAMILY REGULATORY PROTEIN"/>
    <property type="match status" value="1"/>
</dbReference>
<keyword evidence="3" id="KW-0804">Transcription</keyword>
<proteinExistence type="predicted"/>
<evidence type="ECO:0000256" key="2">
    <source>
        <dbReference type="ARBA" id="ARBA00023125"/>
    </source>
</evidence>
<dbReference type="Gene3D" id="1.10.10.10">
    <property type="entry name" value="Winged helix-like DNA-binding domain superfamily/Winged helix DNA-binding domain"/>
    <property type="match status" value="1"/>
</dbReference>
<accession>A0ABY3SCD9</accession>
<dbReference type="SMART" id="SM00345">
    <property type="entry name" value="HTH_GNTR"/>
    <property type="match status" value="1"/>
</dbReference>